<evidence type="ECO:0000313" key="1">
    <source>
        <dbReference type="EMBL" id="WVX47308.1"/>
    </source>
</evidence>
<evidence type="ECO:0000313" key="2">
    <source>
        <dbReference type="Proteomes" id="UP001318682"/>
    </source>
</evidence>
<protein>
    <submittedName>
        <fullName evidence="1">Uncharacterized protein</fullName>
    </submittedName>
</protein>
<keyword evidence="2" id="KW-1185">Reference proteome</keyword>
<gene>
    <name evidence="1" type="ORF">ROLI_003750</name>
</gene>
<dbReference type="RefSeq" id="WP_222869340.1">
    <property type="nucleotide sequence ID" value="NZ_CP143423.1"/>
</dbReference>
<accession>A0ABZ2BNI4</accession>
<dbReference type="Proteomes" id="UP001318682">
    <property type="component" value="Chromosome"/>
</dbReference>
<dbReference type="EMBL" id="CP143423">
    <property type="protein sequence ID" value="WVX47308.1"/>
    <property type="molecule type" value="Genomic_DNA"/>
</dbReference>
<organism evidence="1 2">
    <name type="scientific">Roseobacter fucihabitans</name>
    <dbReference type="NCBI Taxonomy" id="1537242"/>
    <lineage>
        <taxon>Bacteria</taxon>
        <taxon>Pseudomonadati</taxon>
        <taxon>Pseudomonadota</taxon>
        <taxon>Alphaproteobacteria</taxon>
        <taxon>Rhodobacterales</taxon>
        <taxon>Roseobacteraceae</taxon>
        <taxon>Roseobacter</taxon>
    </lineage>
</organism>
<sequence>MNSEPSLAKIGAVLSGQCGGHVLAYHLSNNHASRVQALEGVVEYSYNSLIKNSHLNQDQGEDEMSVSVVEQLKLLGIQASHDTQTRGHCDVHVEGVDHFLWIGEAKIHRDYAWLEDGFKQLSTRYATGGYGQDHGEIIIYCRVQDGAAVLREWQKRLGKAFEDVEFIEDVIDTRLWFRTRHNCENSGLPFYIRHRLL</sequence>
<proteinExistence type="predicted"/>
<reference evidence="2" key="1">
    <citation type="submission" date="2024-01" db="EMBL/GenBank/DDBJ databases">
        <title>Roseobacter fucihabitans sp. nov., isolated from the brown alga Fucus spiralis.</title>
        <authorList>
            <person name="Hahnke S."/>
            <person name="Berger M."/>
            <person name="Schlingloff A."/>
            <person name="Athale I."/>
            <person name="Neumann-Schaal M."/>
            <person name="Adenaya A."/>
            <person name="Poehlein A."/>
            <person name="Daniel R."/>
            <person name="Pertersen J."/>
            <person name="Brinkhoff T."/>
        </authorList>
    </citation>
    <scope>NUCLEOTIDE SEQUENCE [LARGE SCALE GENOMIC DNA]</scope>
    <source>
        <strain evidence="2">B14</strain>
    </source>
</reference>
<name>A0ABZ2BNI4_9RHOB</name>